<sequence length="99" mass="11144">MFCFFFFFFCFLSCAAVPAIQNTPPSLPGIPAHSTASKSINRTMGLLPSLNYNGVFWGFFSLMCMTLKNCTAMHDFAAPTRQAMFWCCFRLSKTNIELS</sequence>
<accession>A0A6M2D9U9</accession>
<name>A0A6M2D9U9_RHIMP</name>
<evidence type="ECO:0000313" key="2">
    <source>
        <dbReference type="EMBL" id="NOV42875.1"/>
    </source>
</evidence>
<feature type="chain" id="PRO_5026680666" evidence="1">
    <location>
        <begin position="17"/>
        <end position="99"/>
    </location>
</feature>
<dbReference type="AlphaFoldDB" id="A0A6M2D9U9"/>
<keyword evidence="1" id="KW-0732">Signal</keyword>
<proteinExistence type="predicted"/>
<dbReference type="EMBL" id="GHWJ01010138">
    <property type="protein sequence ID" value="NOV42875.1"/>
    <property type="molecule type" value="Transcribed_RNA"/>
</dbReference>
<protein>
    <submittedName>
        <fullName evidence="2">Putative secreted protein</fullName>
    </submittedName>
</protein>
<evidence type="ECO:0000256" key="1">
    <source>
        <dbReference type="SAM" id="SignalP"/>
    </source>
</evidence>
<feature type="signal peptide" evidence="1">
    <location>
        <begin position="1"/>
        <end position="16"/>
    </location>
</feature>
<organism evidence="2">
    <name type="scientific">Rhipicephalus microplus</name>
    <name type="common">Cattle tick</name>
    <name type="synonym">Boophilus microplus</name>
    <dbReference type="NCBI Taxonomy" id="6941"/>
    <lineage>
        <taxon>Eukaryota</taxon>
        <taxon>Metazoa</taxon>
        <taxon>Ecdysozoa</taxon>
        <taxon>Arthropoda</taxon>
        <taxon>Chelicerata</taxon>
        <taxon>Arachnida</taxon>
        <taxon>Acari</taxon>
        <taxon>Parasitiformes</taxon>
        <taxon>Ixodida</taxon>
        <taxon>Ixodoidea</taxon>
        <taxon>Ixodidae</taxon>
        <taxon>Rhipicephalinae</taxon>
        <taxon>Rhipicephalus</taxon>
        <taxon>Boophilus</taxon>
    </lineage>
</organism>
<reference evidence="2" key="1">
    <citation type="submission" date="2019-09" db="EMBL/GenBank/DDBJ databases">
        <title>Organ-specific transcriptomic study of the physiology of the cattle tick, Rhipicephalus microplus.</title>
        <authorList>
            <person name="Tirloni L."/>
            <person name="Braz G."/>
            <person name="Gandara A.C.P."/>
            <person name="Sabadin G.A."/>
            <person name="da Silva R.M."/>
            <person name="Guizzo M.G."/>
            <person name="Machado J.A."/>
            <person name="Costa E.P."/>
            <person name="Gomes H.F."/>
            <person name="Moraes J."/>
            <person name="Mota M.B.S."/>
            <person name="Mesquita R.D."/>
            <person name="Alvarenga P.H."/>
            <person name="Alves F."/>
            <person name="Seixas A."/>
            <person name="da Fonseca R.N."/>
            <person name="Fogaca A."/>
            <person name="Logullo C."/>
            <person name="Tanaka A."/>
            <person name="Daffre S."/>
            <person name="Termignoni C."/>
            <person name="Vaz I.S.Jr."/>
            <person name="Oliveira P.L."/>
            <person name="Ribeiro J.M."/>
        </authorList>
    </citation>
    <scope>NUCLEOTIDE SEQUENCE</scope>
    <source>
        <strain evidence="2">Porto Alegre</strain>
    </source>
</reference>